<reference evidence="1 2" key="1">
    <citation type="submission" date="2019-05" db="EMBL/GenBank/DDBJ databases">
        <title>Another draft genome of Portunus trituberculatus and its Hox gene families provides insights of decapod evolution.</title>
        <authorList>
            <person name="Jeong J.-H."/>
            <person name="Song I."/>
            <person name="Kim S."/>
            <person name="Choi T."/>
            <person name="Kim D."/>
            <person name="Ryu S."/>
            <person name="Kim W."/>
        </authorList>
    </citation>
    <scope>NUCLEOTIDE SEQUENCE [LARGE SCALE GENOMIC DNA]</scope>
    <source>
        <tissue evidence="1">Muscle</tissue>
    </source>
</reference>
<name>A0A5B7G4T2_PORTR</name>
<protein>
    <submittedName>
        <fullName evidence="1">Uncharacterized protein</fullName>
    </submittedName>
</protein>
<evidence type="ECO:0000313" key="1">
    <source>
        <dbReference type="EMBL" id="MPC51494.1"/>
    </source>
</evidence>
<evidence type="ECO:0000313" key="2">
    <source>
        <dbReference type="Proteomes" id="UP000324222"/>
    </source>
</evidence>
<dbReference type="AlphaFoldDB" id="A0A5B7G4T2"/>
<sequence length="250" mass="29144">MDKIVASFTVPIVLAKVELVSGCLTQQTIMDLPSHATYKNLVYLKLRVLDIYSLSSLLCIDQKLKSLLWVELKLDFDWISEDEVRINSLPRCSVPLFDVYLRGCADEHIVRMSTILCLMHHRYSGIHLESTSLTPEGVYVLLKQLKQEEIRLYSHPTARQKFRRWYYPQLADELAPSDELVRQRLGYDDRVFYSNHFVESNTYASAIDAWNLTSFLEEEEKILYFVYTTENIKFVKGLNGCVETKRINTE</sequence>
<dbReference type="EMBL" id="VSRR010010215">
    <property type="protein sequence ID" value="MPC51494.1"/>
    <property type="molecule type" value="Genomic_DNA"/>
</dbReference>
<accession>A0A5B7G4T2</accession>
<organism evidence="1 2">
    <name type="scientific">Portunus trituberculatus</name>
    <name type="common">Swimming crab</name>
    <name type="synonym">Neptunus trituberculatus</name>
    <dbReference type="NCBI Taxonomy" id="210409"/>
    <lineage>
        <taxon>Eukaryota</taxon>
        <taxon>Metazoa</taxon>
        <taxon>Ecdysozoa</taxon>
        <taxon>Arthropoda</taxon>
        <taxon>Crustacea</taxon>
        <taxon>Multicrustacea</taxon>
        <taxon>Malacostraca</taxon>
        <taxon>Eumalacostraca</taxon>
        <taxon>Eucarida</taxon>
        <taxon>Decapoda</taxon>
        <taxon>Pleocyemata</taxon>
        <taxon>Brachyura</taxon>
        <taxon>Eubrachyura</taxon>
        <taxon>Portunoidea</taxon>
        <taxon>Portunidae</taxon>
        <taxon>Portuninae</taxon>
        <taxon>Portunus</taxon>
    </lineage>
</organism>
<dbReference type="OrthoDB" id="6362809at2759"/>
<keyword evidence="2" id="KW-1185">Reference proteome</keyword>
<comment type="caution">
    <text evidence="1">The sequence shown here is derived from an EMBL/GenBank/DDBJ whole genome shotgun (WGS) entry which is preliminary data.</text>
</comment>
<gene>
    <name evidence="1" type="ORF">E2C01_045340</name>
</gene>
<proteinExistence type="predicted"/>
<dbReference type="Proteomes" id="UP000324222">
    <property type="component" value="Unassembled WGS sequence"/>
</dbReference>